<evidence type="ECO:0000313" key="1">
    <source>
        <dbReference type="EMBL" id="SHO67050.1"/>
    </source>
</evidence>
<dbReference type="STRING" id="1123029.SAMN02745172_03713"/>
<name>A0A1M7ZQ55_9HYPH</name>
<dbReference type="EMBL" id="FRXO01000010">
    <property type="protein sequence ID" value="SHO67050.1"/>
    <property type="molecule type" value="Genomic_DNA"/>
</dbReference>
<organism evidence="1 2">
    <name type="scientific">Pseudoxanthobacter soli DSM 19599</name>
    <dbReference type="NCBI Taxonomy" id="1123029"/>
    <lineage>
        <taxon>Bacteria</taxon>
        <taxon>Pseudomonadati</taxon>
        <taxon>Pseudomonadota</taxon>
        <taxon>Alphaproteobacteria</taxon>
        <taxon>Hyphomicrobiales</taxon>
        <taxon>Segnochrobactraceae</taxon>
        <taxon>Pseudoxanthobacter</taxon>
    </lineage>
</organism>
<dbReference type="SUPFAM" id="SSF53254">
    <property type="entry name" value="Phosphoglycerate mutase-like"/>
    <property type="match status" value="1"/>
</dbReference>
<keyword evidence="2" id="KW-1185">Reference proteome</keyword>
<sequence length="181" mass="19829">MPRLLLLRHAKSSWDVPGLNDHDRPLNSRGRHAAPLMGRHIAAHALLPERIVCSTARRTRETLAGLLPYLDREMDIRLSRDLYDSGPADYIDVIRAFGGTARVLLIIGHNPTLQETAVELVGTGNPALIDTIATEYPTASLAVIDFPEKKWSEITPHGGRIVAFFQPRELEAIDSGNGPGG</sequence>
<dbReference type="PANTHER" id="PTHR47623">
    <property type="entry name" value="OS09G0287300 PROTEIN"/>
    <property type="match status" value="1"/>
</dbReference>
<proteinExistence type="predicted"/>
<accession>A0A1M7ZQ55</accession>
<dbReference type="Proteomes" id="UP000186406">
    <property type="component" value="Unassembled WGS sequence"/>
</dbReference>
<dbReference type="RefSeq" id="WP_073631491.1">
    <property type="nucleotide sequence ID" value="NZ_FRXO01000010.1"/>
</dbReference>
<dbReference type="InterPro" id="IPR029033">
    <property type="entry name" value="His_PPase_superfam"/>
</dbReference>
<reference evidence="1 2" key="1">
    <citation type="submission" date="2016-12" db="EMBL/GenBank/DDBJ databases">
        <authorList>
            <person name="Song W.-J."/>
            <person name="Kurnit D.M."/>
        </authorList>
    </citation>
    <scope>NUCLEOTIDE SEQUENCE [LARGE SCALE GENOMIC DNA]</scope>
    <source>
        <strain evidence="1 2">DSM 19599</strain>
    </source>
</reference>
<dbReference type="OrthoDB" id="9810154at2"/>
<protein>
    <submittedName>
        <fullName evidence="1">Phosphohistidine phosphatase</fullName>
    </submittedName>
</protein>
<evidence type="ECO:0000313" key="2">
    <source>
        <dbReference type="Proteomes" id="UP000186406"/>
    </source>
</evidence>
<dbReference type="CDD" id="cd07067">
    <property type="entry name" value="HP_PGM_like"/>
    <property type="match status" value="1"/>
</dbReference>
<dbReference type="PANTHER" id="PTHR47623:SF1">
    <property type="entry name" value="OS09G0287300 PROTEIN"/>
    <property type="match status" value="1"/>
</dbReference>
<gene>
    <name evidence="1" type="ORF">SAMN02745172_03713</name>
</gene>
<dbReference type="AlphaFoldDB" id="A0A1M7ZQ55"/>
<dbReference type="SMART" id="SM00855">
    <property type="entry name" value="PGAM"/>
    <property type="match status" value="1"/>
</dbReference>
<dbReference type="InterPro" id="IPR013078">
    <property type="entry name" value="His_Pase_superF_clade-1"/>
</dbReference>
<dbReference type="Pfam" id="PF00300">
    <property type="entry name" value="His_Phos_1"/>
    <property type="match status" value="1"/>
</dbReference>
<dbReference type="Gene3D" id="3.40.50.1240">
    <property type="entry name" value="Phosphoglycerate mutase-like"/>
    <property type="match status" value="1"/>
</dbReference>